<evidence type="ECO:0000256" key="1">
    <source>
        <dbReference type="SAM" id="MobiDB-lite"/>
    </source>
</evidence>
<feature type="non-terminal residue" evidence="2">
    <location>
        <position position="172"/>
    </location>
</feature>
<organism evidence="2 3">
    <name type="scientific">Colletotrichum higginsianum (strain IMI 349063)</name>
    <name type="common">Crucifer anthracnose fungus</name>
    <dbReference type="NCBI Taxonomy" id="759273"/>
    <lineage>
        <taxon>Eukaryota</taxon>
        <taxon>Fungi</taxon>
        <taxon>Dikarya</taxon>
        <taxon>Ascomycota</taxon>
        <taxon>Pezizomycotina</taxon>
        <taxon>Sordariomycetes</taxon>
        <taxon>Hypocreomycetidae</taxon>
        <taxon>Glomerellales</taxon>
        <taxon>Glomerellaceae</taxon>
        <taxon>Colletotrichum</taxon>
        <taxon>Colletotrichum destructivum species complex</taxon>
    </lineage>
</organism>
<feature type="region of interest" description="Disordered" evidence="1">
    <location>
        <begin position="69"/>
        <end position="108"/>
    </location>
</feature>
<reference evidence="3" key="1">
    <citation type="journal article" date="2012" name="Nat. Genet.">
        <title>Lifestyle transitions in plant pathogenic Colletotrichum fungi deciphered by genome and transcriptome analyses.</title>
        <authorList>
            <person name="O'Connell R.J."/>
            <person name="Thon M.R."/>
            <person name="Hacquard S."/>
            <person name="Amyotte S.G."/>
            <person name="Kleemann J."/>
            <person name="Torres M.F."/>
            <person name="Damm U."/>
            <person name="Buiate E.A."/>
            <person name="Epstein L."/>
            <person name="Alkan N."/>
            <person name="Altmueller J."/>
            <person name="Alvarado-Balderrama L."/>
            <person name="Bauser C.A."/>
            <person name="Becker C."/>
            <person name="Birren B.W."/>
            <person name="Chen Z."/>
            <person name="Choi J."/>
            <person name="Crouch J.A."/>
            <person name="Duvick J.P."/>
            <person name="Farman M.A."/>
            <person name="Gan P."/>
            <person name="Heiman D."/>
            <person name="Henrissat B."/>
            <person name="Howard R.J."/>
            <person name="Kabbage M."/>
            <person name="Koch C."/>
            <person name="Kracher B."/>
            <person name="Kubo Y."/>
            <person name="Law A.D."/>
            <person name="Lebrun M.-H."/>
            <person name="Lee Y.-H."/>
            <person name="Miyara I."/>
            <person name="Moore N."/>
            <person name="Neumann U."/>
            <person name="Nordstroem K."/>
            <person name="Panaccione D.G."/>
            <person name="Panstruga R."/>
            <person name="Place M."/>
            <person name="Proctor R.H."/>
            <person name="Prusky D."/>
            <person name="Rech G."/>
            <person name="Reinhardt R."/>
            <person name="Rollins J.A."/>
            <person name="Rounsley S."/>
            <person name="Schardl C.L."/>
            <person name="Schwartz D.C."/>
            <person name="Shenoy N."/>
            <person name="Shirasu K."/>
            <person name="Sikhakolli U.R."/>
            <person name="Stueber K."/>
            <person name="Sukno S.A."/>
            <person name="Sweigard J.A."/>
            <person name="Takano Y."/>
            <person name="Takahara H."/>
            <person name="Trail F."/>
            <person name="van der Does H.C."/>
            <person name="Voll L.M."/>
            <person name="Will I."/>
            <person name="Young S."/>
            <person name="Zeng Q."/>
            <person name="Zhang J."/>
            <person name="Zhou S."/>
            <person name="Dickman M.B."/>
            <person name="Schulze-Lefert P."/>
            <person name="Ver Loren van Themaat E."/>
            <person name="Ma L.-J."/>
            <person name="Vaillancourt L.J."/>
        </authorList>
    </citation>
    <scope>NUCLEOTIDE SEQUENCE [LARGE SCALE GENOMIC DNA]</scope>
    <source>
        <strain evidence="3">IMI 349063</strain>
    </source>
</reference>
<gene>
    <name evidence="2" type="ORF">CH063_12620</name>
</gene>
<dbReference type="EMBL" id="CACQ02005578">
    <property type="protein sequence ID" value="CCF42693.1"/>
    <property type="molecule type" value="Genomic_DNA"/>
</dbReference>
<name>H1VR37_COLHI</name>
<evidence type="ECO:0000313" key="3">
    <source>
        <dbReference type="Proteomes" id="UP000007174"/>
    </source>
</evidence>
<evidence type="ECO:0000313" key="2">
    <source>
        <dbReference type="EMBL" id="CCF42693.1"/>
    </source>
</evidence>
<feature type="compositionally biased region" description="Gly residues" evidence="1">
    <location>
        <begin position="73"/>
        <end position="82"/>
    </location>
</feature>
<dbReference type="Proteomes" id="UP000007174">
    <property type="component" value="Unassembled WGS sequence"/>
</dbReference>
<sequence>MVPPLVSPQCNTSLEMIYIYLKENHSLSSSPSSPLPLSRPACLFLSFSLFPLSSNREPYLAWQQEEAQEMTCRGGGGDGGDSGEQQHEHTHTQSERERERHGGGKRENEDQAYQIRCSLHEVDALGWPETSPRWAECRVSSPTVGIVGGRWGSGMVAVVLGAADIPGVSRRL</sequence>
<accession>H1VR37</accession>
<dbReference type="AlphaFoldDB" id="H1VR37"/>
<feature type="compositionally biased region" description="Basic and acidic residues" evidence="1">
    <location>
        <begin position="84"/>
        <end position="108"/>
    </location>
</feature>
<protein>
    <submittedName>
        <fullName evidence="2">Uncharacterized protein</fullName>
    </submittedName>
</protein>
<proteinExistence type="predicted"/>
<dbReference type="HOGENOM" id="CLU_1558958_0_0_1"/>